<feature type="region of interest" description="Disordered" evidence="4">
    <location>
        <begin position="28"/>
        <end position="53"/>
    </location>
</feature>
<feature type="compositionally biased region" description="Pro residues" evidence="4">
    <location>
        <begin position="849"/>
        <end position="866"/>
    </location>
</feature>
<evidence type="ECO:0000313" key="7">
    <source>
        <dbReference type="Proteomes" id="UP000567179"/>
    </source>
</evidence>
<feature type="compositionally biased region" description="Low complexity" evidence="4">
    <location>
        <begin position="82"/>
        <end position="102"/>
    </location>
</feature>
<dbReference type="EMBL" id="JAACJJ010000058">
    <property type="protein sequence ID" value="KAF5309920.1"/>
    <property type="molecule type" value="Genomic_DNA"/>
</dbReference>
<feature type="region of interest" description="Disordered" evidence="4">
    <location>
        <begin position="747"/>
        <end position="870"/>
    </location>
</feature>
<dbReference type="GO" id="GO:0008171">
    <property type="term" value="F:O-methyltransferase activity"/>
    <property type="evidence" value="ECO:0007669"/>
    <property type="project" value="InterPro"/>
</dbReference>
<dbReference type="PANTHER" id="PTHR43712:SF2">
    <property type="entry name" value="O-METHYLTRANSFERASE CICE"/>
    <property type="match status" value="1"/>
</dbReference>
<dbReference type="SUPFAM" id="SSF53335">
    <property type="entry name" value="S-adenosyl-L-methionine-dependent methyltransferases"/>
    <property type="match status" value="1"/>
</dbReference>
<keyword evidence="7" id="KW-1185">Reference proteome</keyword>
<dbReference type="SUPFAM" id="SSF46785">
    <property type="entry name" value="Winged helix' DNA-binding domain"/>
    <property type="match status" value="1"/>
</dbReference>
<dbReference type="Gene3D" id="3.40.50.150">
    <property type="entry name" value="Vaccinia Virus protein VP39"/>
    <property type="match status" value="1"/>
</dbReference>
<protein>
    <recommendedName>
        <fullName evidence="5">O-methyltransferase C-terminal domain-containing protein</fullName>
    </recommendedName>
</protein>
<keyword evidence="1" id="KW-0489">Methyltransferase</keyword>
<feature type="region of interest" description="Disordered" evidence="4">
    <location>
        <begin position="70"/>
        <end position="109"/>
    </location>
</feature>
<dbReference type="InterPro" id="IPR029063">
    <property type="entry name" value="SAM-dependent_MTases_sf"/>
</dbReference>
<dbReference type="PROSITE" id="PS51683">
    <property type="entry name" value="SAM_OMT_II"/>
    <property type="match status" value="1"/>
</dbReference>
<feature type="compositionally biased region" description="Polar residues" evidence="4">
    <location>
        <begin position="386"/>
        <end position="398"/>
    </location>
</feature>
<feature type="region of interest" description="Disordered" evidence="4">
    <location>
        <begin position="350"/>
        <end position="410"/>
    </location>
</feature>
<dbReference type="GO" id="GO:0032259">
    <property type="term" value="P:methylation"/>
    <property type="evidence" value="ECO:0007669"/>
    <property type="project" value="UniProtKB-KW"/>
</dbReference>
<dbReference type="AlphaFoldDB" id="A0A8H5ARX1"/>
<feature type="compositionally biased region" description="Low complexity" evidence="4">
    <location>
        <begin position="748"/>
        <end position="761"/>
    </location>
</feature>
<proteinExistence type="predicted"/>
<feature type="domain" description="O-methyltransferase C-terminal" evidence="5">
    <location>
        <begin position="413"/>
        <end position="589"/>
    </location>
</feature>
<organism evidence="6 7">
    <name type="scientific">Psilocybe cf. subviscida</name>
    <dbReference type="NCBI Taxonomy" id="2480587"/>
    <lineage>
        <taxon>Eukaryota</taxon>
        <taxon>Fungi</taxon>
        <taxon>Dikarya</taxon>
        <taxon>Basidiomycota</taxon>
        <taxon>Agaricomycotina</taxon>
        <taxon>Agaricomycetes</taxon>
        <taxon>Agaricomycetidae</taxon>
        <taxon>Agaricales</taxon>
        <taxon>Agaricineae</taxon>
        <taxon>Strophariaceae</taxon>
        <taxon>Psilocybe</taxon>
    </lineage>
</organism>
<dbReference type="Proteomes" id="UP000567179">
    <property type="component" value="Unassembled WGS sequence"/>
</dbReference>
<accession>A0A8H5ARX1</accession>
<dbReference type="InterPro" id="IPR001077">
    <property type="entry name" value="COMT_C"/>
</dbReference>
<dbReference type="OrthoDB" id="2410195at2759"/>
<evidence type="ECO:0000256" key="2">
    <source>
        <dbReference type="ARBA" id="ARBA00022679"/>
    </source>
</evidence>
<sequence>MTIAVLRSLHAIIGEAIDDIERVYSAHESNSEASSRRETPDDISTNQDGDVEDVEPAQFILKDKTTLSSSQAYVSPPPSPCVPTSTNYGLPSPINSESSRSSTGAGALATDFPSLDAPCDLSSPSEMLTAHPDVQSAIGKIVAAAGQLSATAQIPFLTLCEVTMGYHLPSCMRLLEASHVVEILQEAGSGGAHVQAISDKNGVSASKLAHTLRLLATHHLLREVSPDVFALNRLSSLLDTGKTFAQLKRPEMKYRETNGIAAFAGLCTDEIQKASAYMTETYYLSSSKKTREGTDPVKAPFCVAFDTMKSGVGYFNWLEGDSGIPPPAPGTTDTYARTNGVNENLVTGRGATFAPTRSPPQNQKHKRHPSTSLSVAASKAQKKIRNTPSSTDSESSGTVQGGHDNTSRNDIQFDYQTASGSSSRAAIGSSDNNYRLERFGKAMSGTDGWEAPGAVLNGFDWAALPIGSIVVDVGGGIGSTSMLLATAFSSTETEEPPRLKFIIQDRPVVCEMGEKVAWKEKYPKLLESTAQFQAHDFFTPQPIRNAAVFLLRVVLHDWPDNFARRILLHLREAATPDTKLVIADFILPLACPDDIGSSEELEGIEGAESMLAPSPLLPNLGKASVNVYYMDLTMQVMFNSQERTLREMVALTYSAGWRVIKVARTPGSHLGNIVATPVDIPHQKSPEVTPMEDSSHNIGSEIETERKYRTDMEVFDRAGCRCGTPTFGSGTRLSSVEEALARFGGGLLRSRLSRGPSSPRSVTDKQPAPPLKPPLNLFSAVKKKMKPSPLSVPSVPSSPPPLQSPTRLPFPSTSPRVEPTKPPSSSPGSMSAPRRVFRRLSAAHLHRSPSPPPPLPSGRLPTPSPLSSPRLAPVRSLFRRASVAHLRSDSDISLDSSVPIPLLPPSYIPVRTATAEPSILDHNAQLRYGSGSSIGSSASGSRKSSIRRASTAQLPNLVQGPFRKRSGTVTAAEARTAESGSGTSTPINGGRNNSKGYSRLFSGAGSSKDVIALASAPHINGLQYNGN</sequence>
<dbReference type="Pfam" id="PF00891">
    <property type="entry name" value="Methyltransf_2"/>
    <property type="match status" value="1"/>
</dbReference>
<evidence type="ECO:0000256" key="3">
    <source>
        <dbReference type="ARBA" id="ARBA00022691"/>
    </source>
</evidence>
<dbReference type="InterPro" id="IPR036390">
    <property type="entry name" value="WH_DNA-bd_sf"/>
</dbReference>
<dbReference type="InterPro" id="IPR016461">
    <property type="entry name" value="COMT-like"/>
</dbReference>
<evidence type="ECO:0000259" key="5">
    <source>
        <dbReference type="Pfam" id="PF00891"/>
    </source>
</evidence>
<evidence type="ECO:0000313" key="6">
    <source>
        <dbReference type="EMBL" id="KAF5309920.1"/>
    </source>
</evidence>
<keyword evidence="3" id="KW-0949">S-adenosyl-L-methionine</keyword>
<evidence type="ECO:0000256" key="4">
    <source>
        <dbReference type="SAM" id="MobiDB-lite"/>
    </source>
</evidence>
<dbReference type="InterPro" id="IPR036388">
    <property type="entry name" value="WH-like_DNA-bd_sf"/>
</dbReference>
<dbReference type="Gene3D" id="1.10.10.10">
    <property type="entry name" value="Winged helix-like DNA-binding domain superfamily/Winged helix DNA-binding domain"/>
    <property type="match status" value="1"/>
</dbReference>
<gene>
    <name evidence="6" type="ORF">D9619_010605</name>
</gene>
<name>A0A8H5ARX1_9AGAR</name>
<dbReference type="PANTHER" id="PTHR43712">
    <property type="entry name" value="PUTATIVE (AFU_ORTHOLOGUE AFUA_4G14580)-RELATED"/>
    <property type="match status" value="1"/>
</dbReference>
<keyword evidence="2" id="KW-0808">Transferase</keyword>
<comment type="caution">
    <text evidence="6">The sequence shown here is derived from an EMBL/GenBank/DDBJ whole genome shotgun (WGS) entry which is preliminary data.</text>
</comment>
<evidence type="ECO:0000256" key="1">
    <source>
        <dbReference type="ARBA" id="ARBA00022603"/>
    </source>
</evidence>
<feature type="region of interest" description="Disordered" evidence="4">
    <location>
        <begin position="931"/>
        <end position="1000"/>
    </location>
</feature>
<feature type="compositionally biased region" description="Polar residues" evidence="4">
    <location>
        <begin position="978"/>
        <end position="996"/>
    </location>
</feature>
<feature type="compositionally biased region" description="Low complexity" evidence="4">
    <location>
        <begin position="931"/>
        <end position="950"/>
    </location>
</feature>
<reference evidence="6 7" key="1">
    <citation type="journal article" date="2020" name="ISME J.">
        <title>Uncovering the hidden diversity of litter-decomposition mechanisms in mushroom-forming fungi.</title>
        <authorList>
            <person name="Floudas D."/>
            <person name="Bentzer J."/>
            <person name="Ahren D."/>
            <person name="Johansson T."/>
            <person name="Persson P."/>
            <person name="Tunlid A."/>
        </authorList>
    </citation>
    <scope>NUCLEOTIDE SEQUENCE [LARGE SCALE GENOMIC DNA]</scope>
    <source>
        <strain evidence="6 7">CBS 101986</strain>
    </source>
</reference>